<keyword evidence="4 8" id="KW-0067">ATP-binding</keyword>
<gene>
    <name evidence="8 11" type="primary">hisS</name>
    <name evidence="11" type="ORF">C5B42_04535</name>
</gene>
<evidence type="ECO:0000256" key="3">
    <source>
        <dbReference type="ARBA" id="ARBA00022741"/>
    </source>
</evidence>
<dbReference type="PANTHER" id="PTHR11476">
    <property type="entry name" value="HISTIDYL-TRNA SYNTHETASE"/>
    <property type="match status" value="1"/>
</dbReference>
<dbReference type="HAMAP" id="MF_00127">
    <property type="entry name" value="His_tRNA_synth"/>
    <property type="match status" value="1"/>
</dbReference>
<dbReference type="Pfam" id="PF13393">
    <property type="entry name" value="tRNA-synt_His"/>
    <property type="match status" value="1"/>
</dbReference>
<comment type="subcellular location">
    <subcellularLocation>
        <location evidence="8">Cytoplasm</location>
    </subcellularLocation>
</comment>
<dbReference type="PROSITE" id="PS50862">
    <property type="entry name" value="AA_TRNA_LIGASE_II"/>
    <property type="match status" value="1"/>
</dbReference>
<evidence type="ECO:0000313" key="11">
    <source>
        <dbReference type="EMBL" id="PWU22978.1"/>
    </source>
</evidence>
<evidence type="ECO:0000256" key="1">
    <source>
        <dbReference type="ARBA" id="ARBA00008226"/>
    </source>
</evidence>
<sequence>MQKNQPQLLKGFRDFLPEEKRSRDIVMRRIIEIFERFGFEPIETPTLEYKSTIMGKYGEEADKLVYAFKDNGDRDVAMRYDQTVPTARFIANYRDKLPFPFRRYQTQNVFRADKPQKGRYREFTQCDIDIFGSTSTIADAEILACTYFAYKNIGFPNVVLRVNDRQILFDTLTPFATEKVGVFSIIQSLDKLDKMSADDVRGELQEKGLTEKQATDCLETIRCVEPSAKLEQILREAEELGVDPTALEFSPTTARGLDYYTGMIFEIIIPGFTVGSVGGGGRYDNLINDLCGVEMPAVGVAFGFDRTVEAAIEMGLINGTQTKRVLVTLFDKESETMALAIASNLRKNGIETEVYPAVEKLGKQLKYADRKKCSFAIVIGSTERENNTVVLKDLKTGEQETIPRADVIERLLR</sequence>
<reference evidence="11 12" key="1">
    <citation type="submission" date="2018-02" db="EMBL/GenBank/DDBJ databases">
        <title>Genomic Reconstructions from Amazon Rainforest and Pasture Soil Reveal Novel Insights into the Physiology of Candidate Phyla in Tropical Sites.</title>
        <authorList>
            <person name="Kroeger M.E."/>
            <person name="Delmont T."/>
            <person name="Eren A.M."/>
            <person name="Guo J."/>
            <person name="Meyer K.M."/>
            <person name="Khan K."/>
            <person name="Rodrigues J.L.M."/>
            <person name="Bohannan B.J.M."/>
            <person name="Tringe S."/>
            <person name="Borges C.D."/>
            <person name="Tiedje J."/>
            <person name="Tsai S.M."/>
            <person name="Nusslein K."/>
        </authorList>
    </citation>
    <scope>NUCLEOTIDE SEQUENCE [LARGE SCALE GENOMIC DNA]</scope>
    <source>
        <strain evidence="11">Amazon FNV 2010 28 9</strain>
    </source>
</reference>
<keyword evidence="6 8" id="KW-0030">Aminoacyl-tRNA synthetase</keyword>
<organism evidence="11 12">
    <name type="scientific">Candidatus Cerribacteria bacterium 'Amazon FNV 2010 28 9'</name>
    <dbReference type="NCBI Taxonomy" id="2081795"/>
    <lineage>
        <taxon>Bacteria</taxon>
        <taxon>Candidatus Cerribacteria</taxon>
    </lineage>
</organism>
<evidence type="ECO:0000256" key="4">
    <source>
        <dbReference type="ARBA" id="ARBA00022840"/>
    </source>
</evidence>
<keyword evidence="3 8" id="KW-0547">Nucleotide-binding</keyword>
<dbReference type="InterPro" id="IPR045864">
    <property type="entry name" value="aa-tRNA-synth_II/BPL/LPL"/>
</dbReference>
<dbReference type="SUPFAM" id="SSF52954">
    <property type="entry name" value="Class II aaRS ABD-related"/>
    <property type="match status" value="1"/>
</dbReference>
<evidence type="ECO:0000256" key="7">
    <source>
        <dbReference type="ARBA" id="ARBA00047639"/>
    </source>
</evidence>
<proteinExistence type="inferred from homology"/>
<dbReference type="CDD" id="cd00859">
    <property type="entry name" value="HisRS_anticodon"/>
    <property type="match status" value="1"/>
</dbReference>
<dbReference type="EC" id="6.1.1.21" evidence="8"/>
<dbReference type="InterPro" id="IPR004154">
    <property type="entry name" value="Anticodon-bd"/>
</dbReference>
<comment type="similarity">
    <text evidence="1 8">Belongs to the class-II aminoacyl-tRNA synthetase family.</text>
</comment>
<feature type="domain" description="Aminoacyl-transfer RNA synthetases class-II family profile" evidence="10">
    <location>
        <begin position="1"/>
        <end position="328"/>
    </location>
</feature>
<dbReference type="SUPFAM" id="SSF55681">
    <property type="entry name" value="Class II aaRS and biotin synthetases"/>
    <property type="match status" value="1"/>
</dbReference>
<feature type="binding site" evidence="9">
    <location>
        <position position="255"/>
    </location>
    <ligand>
        <name>L-histidine</name>
        <dbReference type="ChEBI" id="CHEBI:57595"/>
    </ligand>
</feature>
<evidence type="ECO:0000256" key="6">
    <source>
        <dbReference type="ARBA" id="ARBA00023146"/>
    </source>
</evidence>
<dbReference type="GO" id="GO:0005737">
    <property type="term" value="C:cytoplasm"/>
    <property type="evidence" value="ECO:0007669"/>
    <property type="project" value="UniProtKB-SubCell"/>
</dbReference>
<comment type="caution">
    <text evidence="11">The sequence shown here is derived from an EMBL/GenBank/DDBJ whole genome shotgun (WGS) entry which is preliminary data.</text>
</comment>
<comment type="catalytic activity">
    <reaction evidence="7 8">
        <text>tRNA(His) + L-histidine + ATP = L-histidyl-tRNA(His) + AMP + diphosphate + H(+)</text>
        <dbReference type="Rhea" id="RHEA:17313"/>
        <dbReference type="Rhea" id="RHEA-COMP:9665"/>
        <dbReference type="Rhea" id="RHEA-COMP:9689"/>
        <dbReference type="ChEBI" id="CHEBI:15378"/>
        <dbReference type="ChEBI" id="CHEBI:30616"/>
        <dbReference type="ChEBI" id="CHEBI:33019"/>
        <dbReference type="ChEBI" id="CHEBI:57595"/>
        <dbReference type="ChEBI" id="CHEBI:78442"/>
        <dbReference type="ChEBI" id="CHEBI:78527"/>
        <dbReference type="ChEBI" id="CHEBI:456215"/>
        <dbReference type="EC" id="6.1.1.21"/>
    </reaction>
</comment>
<evidence type="ECO:0000313" key="12">
    <source>
        <dbReference type="Proteomes" id="UP000246104"/>
    </source>
</evidence>
<evidence type="ECO:0000256" key="8">
    <source>
        <dbReference type="HAMAP-Rule" id="MF_00127"/>
    </source>
</evidence>
<dbReference type="GO" id="GO:0005524">
    <property type="term" value="F:ATP binding"/>
    <property type="evidence" value="ECO:0007669"/>
    <property type="project" value="UniProtKB-UniRule"/>
</dbReference>
<evidence type="ECO:0000259" key="10">
    <source>
        <dbReference type="PROSITE" id="PS50862"/>
    </source>
</evidence>
<keyword evidence="2 8" id="KW-0436">Ligase</keyword>
<keyword evidence="8" id="KW-0963">Cytoplasm</keyword>
<protein>
    <recommendedName>
        <fullName evidence="8">Histidine--tRNA ligase</fullName>
        <ecNumber evidence="8">6.1.1.21</ecNumber>
    </recommendedName>
    <alternativeName>
        <fullName evidence="8">Histidyl-tRNA synthetase</fullName>
        <shortName evidence="8">HisRS</shortName>
    </alternativeName>
</protein>
<dbReference type="CDD" id="cd00773">
    <property type="entry name" value="HisRS-like_core"/>
    <property type="match status" value="1"/>
</dbReference>
<dbReference type="GO" id="GO:0006427">
    <property type="term" value="P:histidyl-tRNA aminoacylation"/>
    <property type="evidence" value="ECO:0007669"/>
    <property type="project" value="UniProtKB-UniRule"/>
</dbReference>
<dbReference type="Proteomes" id="UP000246104">
    <property type="component" value="Unassembled WGS sequence"/>
</dbReference>
<dbReference type="Gene3D" id="3.40.50.800">
    <property type="entry name" value="Anticodon-binding domain"/>
    <property type="match status" value="1"/>
</dbReference>
<dbReference type="PIRSF" id="PIRSF001549">
    <property type="entry name" value="His-tRNA_synth"/>
    <property type="match status" value="1"/>
</dbReference>
<feature type="binding site" evidence="9">
    <location>
        <position position="125"/>
    </location>
    <ligand>
        <name>L-histidine</name>
        <dbReference type="ChEBI" id="CHEBI:57595"/>
    </ligand>
</feature>
<dbReference type="NCBIfam" id="TIGR00442">
    <property type="entry name" value="hisS"/>
    <property type="match status" value="1"/>
</dbReference>
<evidence type="ECO:0000256" key="2">
    <source>
        <dbReference type="ARBA" id="ARBA00022598"/>
    </source>
</evidence>
<dbReference type="AlphaFoldDB" id="A0A317JN34"/>
<dbReference type="Gene3D" id="3.30.930.10">
    <property type="entry name" value="Bira Bifunctional Protein, Domain 2"/>
    <property type="match status" value="1"/>
</dbReference>
<feature type="binding site" evidence="9">
    <location>
        <position position="111"/>
    </location>
    <ligand>
        <name>L-histidine</name>
        <dbReference type="ChEBI" id="CHEBI:57595"/>
    </ligand>
</feature>
<name>A0A317JN34_9BACT</name>
<evidence type="ECO:0000256" key="5">
    <source>
        <dbReference type="ARBA" id="ARBA00022917"/>
    </source>
</evidence>
<dbReference type="InterPro" id="IPR015807">
    <property type="entry name" value="His-tRNA-ligase"/>
</dbReference>
<comment type="subunit">
    <text evidence="8">Homodimer.</text>
</comment>
<feature type="binding site" evidence="9">
    <location>
        <begin position="259"/>
        <end position="260"/>
    </location>
    <ligand>
        <name>L-histidine</name>
        <dbReference type="ChEBI" id="CHEBI:57595"/>
    </ligand>
</feature>
<feature type="binding site" evidence="9">
    <location>
        <position position="129"/>
    </location>
    <ligand>
        <name>L-histidine</name>
        <dbReference type="ChEBI" id="CHEBI:57595"/>
    </ligand>
</feature>
<dbReference type="Pfam" id="PF03129">
    <property type="entry name" value="HGTP_anticodon"/>
    <property type="match status" value="1"/>
</dbReference>
<dbReference type="InterPro" id="IPR004516">
    <property type="entry name" value="HisRS/HisZ"/>
</dbReference>
<dbReference type="InterPro" id="IPR036621">
    <property type="entry name" value="Anticodon-bd_dom_sf"/>
</dbReference>
<dbReference type="InterPro" id="IPR006195">
    <property type="entry name" value="aa-tRNA-synth_II"/>
</dbReference>
<dbReference type="GO" id="GO:0004821">
    <property type="term" value="F:histidine-tRNA ligase activity"/>
    <property type="evidence" value="ECO:0007669"/>
    <property type="project" value="UniProtKB-UniRule"/>
</dbReference>
<feature type="binding site" evidence="9">
    <location>
        <begin position="81"/>
        <end position="83"/>
    </location>
    <ligand>
        <name>L-histidine</name>
        <dbReference type="ChEBI" id="CHEBI:57595"/>
    </ligand>
</feature>
<dbReference type="InterPro" id="IPR041715">
    <property type="entry name" value="HisRS-like_core"/>
</dbReference>
<dbReference type="EMBL" id="PSRQ01000050">
    <property type="protein sequence ID" value="PWU22978.1"/>
    <property type="molecule type" value="Genomic_DNA"/>
</dbReference>
<evidence type="ECO:0000256" key="9">
    <source>
        <dbReference type="PIRSR" id="PIRSR001549-1"/>
    </source>
</evidence>
<dbReference type="InterPro" id="IPR033656">
    <property type="entry name" value="HisRS_anticodon"/>
</dbReference>
<dbReference type="PANTHER" id="PTHR11476:SF7">
    <property type="entry name" value="HISTIDINE--TRNA LIGASE"/>
    <property type="match status" value="1"/>
</dbReference>
<keyword evidence="5 8" id="KW-0648">Protein biosynthesis</keyword>
<accession>A0A317JN34</accession>